<feature type="domain" description="Clp ATPase C-terminal" evidence="8">
    <location>
        <begin position="850"/>
        <end position="942"/>
    </location>
</feature>
<dbReference type="CDD" id="cd00009">
    <property type="entry name" value="AAA"/>
    <property type="match status" value="1"/>
</dbReference>
<dbReference type="Gene3D" id="1.10.1780.10">
    <property type="entry name" value="Clp, N-terminal domain"/>
    <property type="match status" value="1"/>
</dbReference>
<feature type="compositionally biased region" description="Basic and acidic residues" evidence="6">
    <location>
        <begin position="538"/>
        <end position="552"/>
    </location>
</feature>
<evidence type="ECO:0000256" key="1">
    <source>
        <dbReference type="ARBA" id="ARBA00008675"/>
    </source>
</evidence>
<proteinExistence type="inferred from homology"/>
<dbReference type="InterPro" id="IPR027417">
    <property type="entry name" value="P-loop_NTPase"/>
</dbReference>
<keyword evidence="5" id="KW-0143">Chaperone</keyword>
<dbReference type="EMBL" id="LPWA01000097">
    <property type="protein sequence ID" value="KUM27441.1"/>
    <property type="molecule type" value="Genomic_DNA"/>
</dbReference>
<dbReference type="InterPro" id="IPR019489">
    <property type="entry name" value="Clp_ATPase_C"/>
</dbReference>
<dbReference type="PROSITE" id="PS00870">
    <property type="entry name" value="CLPAB_1"/>
    <property type="match status" value="1"/>
</dbReference>
<comment type="caution">
    <text evidence="9">The sequence shown here is derived from an EMBL/GenBank/DDBJ whole genome shotgun (WGS) entry which is preliminary data.</text>
</comment>
<dbReference type="Gene3D" id="1.10.8.60">
    <property type="match status" value="1"/>
</dbReference>
<evidence type="ECO:0000259" key="7">
    <source>
        <dbReference type="SMART" id="SM00382"/>
    </source>
</evidence>
<dbReference type="GO" id="GO:0005737">
    <property type="term" value="C:cytoplasm"/>
    <property type="evidence" value="ECO:0007669"/>
    <property type="project" value="TreeGrafter"/>
</dbReference>
<name>A0A117N422_RHILI</name>
<comment type="similarity">
    <text evidence="1">Belongs to the ClpA/ClpB family.</text>
</comment>
<evidence type="ECO:0000256" key="3">
    <source>
        <dbReference type="ARBA" id="ARBA00022741"/>
    </source>
</evidence>
<dbReference type="OrthoDB" id="9803641at2"/>
<feature type="domain" description="AAA+ ATPase" evidence="7">
    <location>
        <begin position="678"/>
        <end position="838"/>
    </location>
</feature>
<dbReference type="FunFam" id="3.40.50.300:FF:000010">
    <property type="entry name" value="Chaperone clpB 1, putative"/>
    <property type="match status" value="1"/>
</dbReference>
<dbReference type="FunFam" id="3.40.50.300:FF:000025">
    <property type="entry name" value="ATP-dependent Clp protease subunit"/>
    <property type="match status" value="1"/>
</dbReference>
<dbReference type="Pfam" id="PF10431">
    <property type="entry name" value="ClpB_D2-small"/>
    <property type="match status" value="1"/>
</dbReference>
<dbReference type="PANTHER" id="PTHR11638:SF184">
    <property type="entry name" value="ATPASE WITH CHAPERONE ACTIVITY"/>
    <property type="match status" value="1"/>
</dbReference>
<dbReference type="SUPFAM" id="SSF81923">
    <property type="entry name" value="Double Clp-N motif"/>
    <property type="match status" value="1"/>
</dbReference>
<evidence type="ECO:0000259" key="8">
    <source>
        <dbReference type="SMART" id="SM01086"/>
    </source>
</evidence>
<dbReference type="Gene3D" id="3.40.50.300">
    <property type="entry name" value="P-loop containing nucleotide triphosphate hydrolases"/>
    <property type="match status" value="3"/>
</dbReference>
<keyword evidence="2" id="KW-0677">Repeat</keyword>
<reference evidence="9 10" key="1">
    <citation type="submission" date="2015-12" db="EMBL/GenBank/DDBJ databases">
        <title>Draft genome sequence of Mesorhizobium sp. UFLA 01-765, a multitolerant efficient symbiont and plant-growth promoting strain isolated from Zn-mining soil using Leucaena leucocephala as a trap plant.</title>
        <authorList>
            <person name="Rangel W.M."/>
            <person name="Thijs S."/>
            <person name="Longatti S.M."/>
            <person name="Moreira F.M."/>
            <person name="Weyens N."/>
            <person name="Vangronsveld J."/>
            <person name="Van Hamme J.D."/>
            <person name="Bottos E.M."/>
            <person name="Rineau F."/>
        </authorList>
    </citation>
    <scope>NUCLEOTIDE SEQUENCE [LARGE SCALE GENOMIC DNA]</scope>
    <source>
        <strain evidence="9 10">UFLA 01-765</strain>
    </source>
</reference>
<evidence type="ECO:0000256" key="5">
    <source>
        <dbReference type="ARBA" id="ARBA00023186"/>
    </source>
</evidence>
<dbReference type="AlphaFoldDB" id="A0A117N422"/>
<organism evidence="9 10">
    <name type="scientific">Rhizobium loti</name>
    <name type="common">Mesorhizobium loti</name>
    <dbReference type="NCBI Taxonomy" id="381"/>
    <lineage>
        <taxon>Bacteria</taxon>
        <taxon>Pseudomonadati</taxon>
        <taxon>Pseudomonadota</taxon>
        <taxon>Alphaproteobacteria</taxon>
        <taxon>Hyphomicrobiales</taxon>
        <taxon>Phyllobacteriaceae</taxon>
        <taxon>Mesorhizobium</taxon>
    </lineage>
</organism>
<evidence type="ECO:0000256" key="2">
    <source>
        <dbReference type="ARBA" id="ARBA00022737"/>
    </source>
</evidence>
<dbReference type="NCBIfam" id="TIGR03345">
    <property type="entry name" value="VI_ClpV1"/>
    <property type="match status" value="1"/>
</dbReference>
<dbReference type="GO" id="GO:0034605">
    <property type="term" value="P:cellular response to heat"/>
    <property type="evidence" value="ECO:0007669"/>
    <property type="project" value="TreeGrafter"/>
</dbReference>
<dbReference type="InterPro" id="IPR003959">
    <property type="entry name" value="ATPase_AAA_core"/>
</dbReference>
<evidence type="ECO:0000256" key="6">
    <source>
        <dbReference type="SAM" id="MobiDB-lite"/>
    </source>
</evidence>
<feature type="compositionally biased region" description="Basic residues" evidence="6">
    <location>
        <begin position="553"/>
        <end position="562"/>
    </location>
</feature>
<dbReference type="PANTHER" id="PTHR11638">
    <property type="entry name" value="ATP-DEPENDENT CLP PROTEASE"/>
    <property type="match status" value="1"/>
</dbReference>
<dbReference type="InterPro" id="IPR004176">
    <property type="entry name" value="Clp_R_N"/>
</dbReference>
<dbReference type="GO" id="GO:0005524">
    <property type="term" value="F:ATP binding"/>
    <property type="evidence" value="ECO:0007669"/>
    <property type="project" value="UniProtKB-KW"/>
</dbReference>
<dbReference type="Pfam" id="PF00004">
    <property type="entry name" value="AAA"/>
    <property type="match status" value="1"/>
</dbReference>
<dbReference type="Proteomes" id="UP000053176">
    <property type="component" value="Unassembled WGS sequence"/>
</dbReference>
<feature type="domain" description="AAA+ ATPase" evidence="7">
    <location>
        <begin position="226"/>
        <end position="367"/>
    </location>
</feature>
<dbReference type="Pfam" id="PF07724">
    <property type="entry name" value="AAA_2"/>
    <property type="match status" value="1"/>
</dbReference>
<feature type="compositionally biased region" description="Low complexity" evidence="6">
    <location>
        <begin position="526"/>
        <end position="537"/>
    </location>
</feature>
<dbReference type="SMART" id="SM01086">
    <property type="entry name" value="ClpB_D2-small"/>
    <property type="match status" value="1"/>
</dbReference>
<dbReference type="InterPro" id="IPR017729">
    <property type="entry name" value="ATPase_T6SS_ClpV1"/>
</dbReference>
<evidence type="ECO:0000256" key="4">
    <source>
        <dbReference type="ARBA" id="ARBA00022840"/>
    </source>
</evidence>
<feature type="region of interest" description="Disordered" evidence="6">
    <location>
        <begin position="164"/>
        <end position="186"/>
    </location>
</feature>
<dbReference type="InterPro" id="IPR001270">
    <property type="entry name" value="ClpA/B"/>
</dbReference>
<dbReference type="InterPro" id="IPR036628">
    <property type="entry name" value="Clp_N_dom_sf"/>
</dbReference>
<gene>
    <name evidence="9" type="ORF">AU467_17380</name>
</gene>
<accession>A0A117N422</accession>
<feature type="region of interest" description="Disordered" evidence="6">
    <location>
        <begin position="522"/>
        <end position="563"/>
    </location>
</feature>
<dbReference type="GO" id="GO:0016887">
    <property type="term" value="F:ATP hydrolysis activity"/>
    <property type="evidence" value="ECO:0007669"/>
    <property type="project" value="InterPro"/>
</dbReference>
<evidence type="ECO:0000313" key="9">
    <source>
        <dbReference type="EMBL" id="KUM27441.1"/>
    </source>
</evidence>
<dbReference type="InterPro" id="IPR003593">
    <property type="entry name" value="AAA+_ATPase"/>
</dbReference>
<dbReference type="Pfam" id="PF17871">
    <property type="entry name" value="AAA_lid_9"/>
    <property type="match status" value="1"/>
</dbReference>
<keyword evidence="3" id="KW-0547">Nucleotide-binding</keyword>
<sequence>MEQRRSSQSFKRKELVAKLNATGVRAFKAAADTAKLRGNPYVELVHFIQQLVLSERSDVQMIVADAGLDVSRLTADMTRAIDKLPYGATSVEEFSDHIFHAIQEGWNLATLEFGVEEVRSAHILLACLKTPVLEGLVSKISAEFDKIDADGVISRFADVTDGSLEAGSPPAATAAETPLKRGPGGDSALAKYATDLTQRARDGKIDPVVGRDPEIRQIVDILMRRRQNNPILTGEAGVGKTAVVEGFALRIAQGDVPPTLENVSVRMLDVGLMQAGASVKGEFEKRLKAVIDEVQASEVPIILFIDEAHTLIGAGGAAGTGDAANLLKPALARGELRTIAATTWAEYKQHIEKDPALTRRFQVVKIEEPSEAVAVLMLRGVAGVLEQHHKVQILDEAIEAAVALSHRYIPARQLPDKAVSLLDTACARVAISQHATPAEVEDILRRRQALEVESGIIGREAAIGIDVADRQARVDAGLAETEATLAAAQARWDREKALVAEILDLRAKLRGEGVPLDAAAEEAAEEAIAAEPAGSEAPKARAPESKAAETKPAKSKGSKGKAAKSAAKAEAAVAETMAEGSAGSDADLARLRELMVELAAAQGETPLILPSVDRNAVAAVVQDWTGIPTGRMLSSQTEKALRLAATLSERVVGQDHAMEMIAKRVQTSRAGLGAPEKPVGVFLLCGPSGVGKTETALALAETLYGGEQNLISINMSEFQEAHTVSTLKGAPPGYVGYGKGGILTEAVRRKPYSVILLDEVEKAHPDVHEIFFQVFDKGMMDDSEGRRIDFKNTLILLTSNVGSDVIMERTKNGTVRTGIDDLDSALRAPLLKVFPAAFLGRVVTIPYYPLSDSMIEAIARHQFGKIARRLRATNDAELVIGDGVMDLVKARCTEIESGGRMIDAILTNTLLPELSRGVLNRSLEGQKMTKVTVGASAEGFTYSFE</sequence>
<keyword evidence="4" id="KW-0067">ATP-binding</keyword>
<dbReference type="SUPFAM" id="SSF52540">
    <property type="entry name" value="P-loop containing nucleoside triphosphate hydrolases"/>
    <property type="match status" value="2"/>
</dbReference>
<dbReference type="SMART" id="SM00382">
    <property type="entry name" value="AAA"/>
    <property type="match status" value="2"/>
</dbReference>
<dbReference type="InterPro" id="IPR018368">
    <property type="entry name" value="ClpA/B_CS1"/>
</dbReference>
<dbReference type="InterPro" id="IPR041546">
    <property type="entry name" value="ClpA/ClpB_AAA_lid"/>
</dbReference>
<dbReference type="InterPro" id="IPR050130">
    <property type="entry name" value="ClpA_ClpB"/>
</dbReference>
<protein>
    <submittedName>
        <fullName evidence="9">ClpV1 family T6SS ATPase</fullName>
    </submittedName>
</protein>
<dbReference type="Pfam" id="PF02861">
    <property type="entry name" value="Clp_N"/>
    <property type="match status" value="1"/>
</dbReference>
<dbReference type="CDD" id="cd19499">
    <property type="entry name" value="RecA-like_ClpB_Hsp104-like"/>
    <property type="match status" value="1"/>
</dbReference>
<evidence type="ECO:0000313" key="10">
    <source>
        <dbReference type="Proteomes" id="UP000053176"/>
    </source>
</evidence>
<dbReference type="PRINTS" id="PR00300">
    <property type="entry name" value="CLPPROTEASEA"/>
</dbReference>